<organism evidence="1 2">
    <name type="scientific">Gordonibacter urolithinfaciens</name>
    <dbReference type="NCBI Taxonomy" id="1335613"/>
    <lineage>
        <taxon>Bacteria</taxon>
        <taxon>Bacillati</taxon>
        <taxon>Actinomycetota</taxon>
        <taxon>Coriobacteriia</taxon>
        <taxon>Eggerthellales</taxon>
        <taxon>Eggerthellaceae</taxon>
        <taxon>Gordonibacter</taxon>
    </lineage>
</organism>
<dbReference type="Pfam" id="PF10117">
    <property type="entry name" value="McrBC"/>
    <property type="match status" value="1"/>
</dbReference>
<reference evidence="2" key="1">
    <citation type="submission" date="2018-05" db="EMBL/GenBank/DDBJ databases">
        <title>Genome Sequencing of selected type strains of the family Eggerthellaceae.</title>
        <authorList>
            <person name="Danylec N."/>
            <person name="Stoll D.A."/>
            <person name="Doetsch A."/>
            <person name="Huch M."/>
        </authorList>
    </citation>
    <scope>NUCLEOTIDE SEQUENCE [LARGE SCALE GENOMIC DNA]</scope>
    <source>
        <strain evidence="2">DSM 27213</strain>
    </source>
</reference>
<dbReference type="InterPro" id="IPR019292">
    <property type="entry name" value="McrC"/>
</dbReference>
<comment type="caution">
    <text evidence="1">The sequence shown here is derived from an EMBL/GenBank/DDBJ whole genome shotgun (WGS) entry which is preliminary data.</text>
</comment>
<dbReference type="AlphaFoldDB" id="A0A423UIS2"/>
<accession>A0A423UIS2</accession>
<dbReference type="PANTHER" id="PTHR38733">
    <property type="entry name" value="PROTEIN MCRC"/>
    <property type="match status" value="1"/>
</dbReference>
<evidence type="ECO:0000313" key="1">
    <source>
        <dbReference type="EMBL" id="ROT88950.1"/>
    </source>
</evidence>
<dbReference type="Proteomes" id="UP000285258">
    <property type="component" value="Unassembled WGS sequence"/>
</dbReference>
<dbReference type="PANTHER" id="PTHR38733:SF1">
    <property type="entry name" value="TYPE IV METHYL-DIRECTED RESTRICTION ENZYME ECOKMCRBC"/>
    <property type="match status" value="1"/>
</dbReference>
<gene>
    <name evidence="1" type="ORF">DMP12_10895</name>
</gene>
<protein>
    <recommendedName>
        <fullName evidence="3">5-methylcytosine-specific restriction endonuclease system specificity protein McrC</fullName>
    </recommendedName>
</protein>
<dbReference type="EMBL" id="QIBW01000013">
    <property type="protein sequence ID" value="ROT88950.1"/>
    <property type="molecule type" value="Genomic_DNA"/>
</dbReference>
<proteinExistence type="predicted"/>
<name>A0A423UIS2_9ACTN</name>
<evidence type="ECO:0000313" key="2">
    <source>
        <dbReference type="Proteomes" id="UP000285258"/>
    </source>
</evidence>
<sequence>MSVASGFCPSWSTRLCRCFVSTGSTHRPIRSRAMSGDFCLSPPANADSGRNDMSKRFRARCRGIPVRNIYYMMCYALRCQDLLDSCPSDDDGEFEGVTELMSFLVARESFRLVESGLVRDYHEKSEELQTPRGRIEMAASFALCARKKLALACESDDYTADQDMNGMIAFTLDRIKGGHAKTDAFLREVRPLFDGIRKVEPTRERIARLSFDRRTSRYRFVISLCSLLHDRRLPIDRMGGQIMSEVERTRLNYLFEGFVRSFYRQELPRSKGSSYSVWEGGREVSWAVKPDSPQSALMPRMITDVWIERVLDDRRRRLFVIDAKFYHDALGGSTTFRSPHLYQLFSYLCNAKLELGKNLEDLHGCLLYPLNGTPLCEDVALAVGDMHVRTVDLDNEWTDIAANMLELFDSMDG</sequence>
<evidence type="ECO:0008006" key="3">
    <source>
        <dbReference type="Google" id="ProtNLM"/>
    </source>
</evidence>